<proteinExistence type="predicted"/>
<reference evidence="2" key="1">
    <citation type="journal article" date="2014" name="PLoS Genet.">
        <title>The Genome of Spironucleus salmonicida Highlights a Fish Pathogen Adapted to Fluctuating Environments.</title>
        <authorList>
            <person name="Xu F."/>
            <person name="Jerlstrom-Hultqvist J."/>
            <person name="Einarsson E."/>
            <person name="Astvaldsson A."/>
            <person name="Svard S.G."/>
            <person name="Andersson J.O."/>
        </authorList>
    </citation>
    <scope>NUCLEOTIDE SEQUENCE</scope>
</reference>
<dbReference type="EMBL" id="KI546158">
    <property type="protein sequence ID" value="EST42646.1"/>
    <property type="molecule type" value="Genomic_DNA"/>
</dbReference>
<keyword evidence="1" id="KW-0812">Transmembrane</keyword>
<feature type="transmembrane region" description="Helical" evidence="1">
    <location>
        <begin position="30"/>
        <end position="49"/>
    </location>
</feature>
<accession>V6LDT5</accession>
<name>V6LDT5_9EUKA</name>
<protein>
    <submittedName>
        <fullName evidence="2">Uncharacterized protein</fullName>
    </submittedName>
</protein>
<evidence type="ECO:0000313" key="3">
    <source>
        <dbReference type="EMBL" id="EST42646.1"/>
    </source>
</evidence>
<gene>
    <name evidence="3" type="ORF">SS50377_17747</name>
    <name evidence="2" type="ORF">SS50377_17985</name>
</gene>
<evidence type="ECO:0000313" key="2">
    <source>
        <dbReference type="EMBL" id="EST42428.1"/>
    </source>
</evidence>
<keyword evidence="1" id="KW-1133">Transmembrane helix</keyword>
<dbReference type="EMBL" id="KI546160">
    <property type="protein sequence ID" value="EST42428.1"/>
    <property type="molecule type" value="Genomic_DNA"/>
</dbReference>
<dbReference type="AlphaFoldDB" id="V6LDT5"/>
<evidence type="ECO:0000256" key="1">
    <source>
        <dbReference type="SAM" id="Phobius"/>
    </source>
</evidence>
<keyword evidence="1" id="KW-0472">Membrane</keyword>
<organism evidence="2">
    <name type="scientific">Spironucleus salmonicida</name>
    <dbReference type="NCBI Taxonomy" id="348837"/>
    <lineage>
        <taxon>Eukaryota</taxon>
        <taxon>Metamonada</taxon>
        <taxon>Diplomonadida</taxon>
        <taxon>Hexamitidae</taxon>
        <taxon>Hexamitinae</taxon>
        <taxon>Spironucleus</taxon>
    </lineage>
</organism>
<sequence>METKCDNGSKTCPLCTHVHPMPLPLMRKTVSSAILSVTTAAMLVQLMMLTSALGATQNFTLTPTLPNALHAPPTALLAIVRFNALSAPPASNQMVAHAQPLM</sequence>